<evidence type="ECO:0000313" key="2">
    <source>
        <dbReference type="Proteomes" id="UP000244189"/>
    </source>
</evidence>
<sequence>MLKTRMKRVADRGNHAVRRLAEIEASIANLSNEDLLDLADIFKAEPRRPIGDIAFAEMARRNISL</sequence>
<accession>A0A2T5GH14</accession>
<dbReference type="AlphaFoldDB" id="A0A2T5GH14"/>
<proteinExistence type="predicted"/>
<dbReference type="Proteomes" id="UP000244189">
    <property type="component" value="Unassembled WGS sequence"/>
</dbReference>
<gene>
    <name evidence="1" type="ORF">C8J26_3471</name>
</gene>
<name>A0A2T5GH14_9SPHN</name>
<protein>
    <submittedName>
        <fullName evidence="1">Uncharacterized protein</fullName>
    </submittedName>
</protein>
<dbReference type="EMBL" id="QAOG01000007">
    <property type="protein sequence ID" value="PTQ58604.1"/>
    <property type="molecule type" value="Genomic_DNA"/>
</dbReference>
<dbReference type="RefSeq" id="WP_107959435.1">
    <property type="nucleotide sequence ID" value="NZ_QAOG01000007.1"/>
</dbReference>
<comment type="caution">
    <text evidence="1">The sequence shown here is derived from an EMBL/GenBank/DDBJ whole genome shotgun (WGS) entry which is preliminary data.</text>
</comment>
<reference evidence="1 2" key="1">
    <citation type="submission" date="2018-04" db="EMBL/GenBank/DDBJ databases">
        <title>Genomic Encyclopedia of Type Strains, Phase III (KMG-III): the genomes of soil and plant-associated and newly described type strains.</title>
        <authorList>
            <person name="Whitman W."/>
        </authorList>
    </citation>
    <scope>NUCLEOTIDE SEQUENCE [LARGE SCALE GENOMIC DNA]</scope>
    <source>
        <strain evidence="1 2">MA101b</strain>
    </source>
</reference>
<evidence type="ECO:0000313" key="1">
    <source>
        <dbReference type="EMBL" id="PTQ58604.1"/>
    </source>
</evidence>
<organism evidence="1 2">
    <name type="scientific">Sphingomonas aurantiaca</name>
    <dbReference type="NCBI Taxonomy" id="185949"/>
    <lineage>
        <taxon>Bacteria</taxon>
        <taxon>Pseudomonadati</taxon>
        <taxon>Pseudomonadota</taxon>
        <taxon>Alphaproteobacteria</taxon>
        <taxon>Sphingomonadales</taxon>
        <taxon>Sphingomonadaceae</taxon>
        <taxon>Sphingomonas</taxon>
    </lineage>
</organism>
<keyword evidence="2" id="KW-1185">Reference proteome</keyword>